<dbReference type="AlphaFoldDB" id="A0A4Q9M401"/>
<name>A0A4Q9M401_9APHY</name>
<organism evidence="3">
    <name type="scientific">Dichomitus squalens</name>
    <dbReference type="NCBI Taxonomy" id="114155"/>
    <lineage>
        <taxon>Eukaryota</taxon>
        <taxon>Fungi</taxon>
        <taxon>Dikarya</taxon>
        <taxon>Basidiomycota</taxon>
        <taxon>Agaricomycotina</taxon>
        <taxon>Agaricomycetes</taxon>
        <taxon>Polyporales</taxon>
        <taxon>Polyporaceae</taxon>
        <taxon>Dichomitus</taxon>
    </lineage>
</organism>
<evidence type="ECO:0000313" key="3">
    <source>
        <dbReference type="EMBL" id="TBU21604.1"/>
    </source>
</evidence>
<dbReference type="PANTHER" id="PTHR38248:SF2">
    <property type="entry name" value="FUNK1 11"/>
    <property type="match status" value="1"/>
</dbReference>
<feature type="region of interest" description="Disordered" evidence="1">
    <location>
        <begin position="69"/>
        <end position="95"/>
    </location>
</feature>
<accession>A0A4Q9M401</accession>
<dbReference type="Pfam" id="PF17667">
    <property type="entry name" value="Pkinase_fungal"/>
    <property type="match status" value="3"/>
</dbReference>
<feature type="non-terminal residue" evidence="3">
    <location>
        <position position="1"/>
    </location>
</feature>
<dbReference type="Proteomes" id="UP000292957">
    <property type="component" value="Unassembled WGS sequence"/>
</dbReference>
<evidence type="ECO:0000256" key="1">
    <source>
        <dbReference type="SAM" id="MobiDB-lite"/>
    </source>
</evidence>
<feature type="domain" description="Fungal-type protein kinase" evidence="2">
    <location>
        <begin position="86"/>
        <end position="188"/>
    </location>
</feature>
<dbReference type="EMBL" id="ML143592">
    <property type="protein sequence ID" value="TBU21604.1"/>
    <property type="molecule type" value="Genomic_DNA"/>
</dbReference>
<gene>
    <name evidence="3" type="ORF">BD311DRAFT_599281</name>
</gene>
<feature type="domain" description="Fungal-type protein kinase" evidence="2">
    <location>
        <begin position="333"/>
        <end position="469"/>
    </location>
</feature>
<sequence length="474" mass="54436">NRKLDAVREHDLCPRLVLAISQHKADSDEIDETGQKIDGAFFHAHEAPTDGCPHWDIQLVPVEFKSSKEGSAKDPYLDTEQSGSADAEADTRKESREQITGYAERIFSIQHRHALFMLLVIGRKFRITRWDRAGTVVTTAIDYYEHPDALCEFLWRISHLSGERLGVDPTAVRLDKLDFRYIRMDLAALMRQENEAIHLERNLSPGELEGYHSFRYVREAFAATIASEDYPRFELQVVDAGVTRYFLVGRPVYTASGMAGRGTRGYIAHELATKRFFWLKDSWRVSYENVNPEGLILQQLRAAGITNVPTVACHGDVRNQTANLSFRPDCPIREHQHYRVVEEEVCMSLENFKNGRQLVSIILDCLRTHKLASTLPGVQIFHRDITGGNILIYPKIITKKDNTMRLRWVGILSDWEVAKCVATGEERPRPRQPERTCTWQFVSVNLLSNALSRHRLQDELESLLHVLIYYSIRY</sequence>
<dbReference type="InterPro" id="IPR040976">
    <property type="entry name" value="Pkinase_fungal"/>
</dbReference>
<dbReference type="SUPFAM" id="SSF56112">
    <property type="entry name" value="Protein kinase-like (PK-like)"/>
    <property type="match status" value="1"/>
</dbReference>
<evidence type="ECO:0000259" key="2">
    <source>
        <dbReference type="Pfam" id="PF17667"/>
    </source>
</evidence>
<dbReference type="InterPro" id="IPR011009">
    <property type="entry name" value="Kinase-like_dom_sf"/>
</dbReference>
<dbReference type="OrthoDB" id="2801804at2759"/>
<protein>
    <recommendedName>
        <fullName evidence="2">Fungal-type protein kinase domain-containing protein</fullName>
    </recommendedName>
</protein>
<reference evidence="3" key="1">
    <citation type="submission" date="2019-01" db="EMBL/GenBank/DDBJ databases">
        <title>Draft genome sequences of three monokaryotic isolates of the white-rot basidiomycete fungus Dichomitus squalens.</title>
        <authorList>
            <consortium name="DOE Joint Genome Institute"/>
            <person name="Lopez S.C."/>
            <person name="Andreopoulos B."/>
            <person name="Pangilinan J."/>
            <person name="Lipzen A."/>
            <person name="Riley R."/>
            <person name="Ahrendt S."/>
            <person name="Ng V."/>
            <person name="Barry K."/>
            <person name="Daum C."/>
            <person name="Grigoriev I.V."/>
            <person name="Hilden K.S."/>
            <person name="Makela M.R."/>
            <person name="de Vries R.P."/>
        </authorList>
    </citation>
    <scope>NUCLEOTIDE SEQUENCE [LARGE SCALE GENOMIC DNA]</scope>
    <source>
        <strain evidence="3">OM18370.1</strain>
    </source>
</reference>
<feature type="non-terminal residue" evidence="3">
    <location>
        <position position="474"/>
    </location>
</feature>
<feature type="domain" description="Fungal-type protein kinase" evidence="2">
    <location>
        <begin position="237"/>
        <end position="321"/>
    </location>
</feature>
<proteinExistence type="predicted"/>
<dbReference type="PANTHER" id="PTHR38248">
    <property type="entry name" value="FUNK1 6"/>
    <property type="match status" value="1"/>
</dbReference>